<evidence type="ECO:0000313" key="1">
    <source>
        <dbReference type="EMBL" id="OLQ81614.1"/>
    </source>
</evidence>
<gene>
    <name evidence="1" type="ORF">BIT28_09585</name>
</gene>
<dbReference type="STRING" id="1903952.BIT28_09585"/>
<dbReference type="Proteomes" id="UP000186905">
    <property type="component" value="Unassembled WGS sequence"/>
</dbReference>
<reference evidence="1 2" key="1">
    <citation type="submission" date="2016-09" db="EMBL/GenBank/DDBJ databases">
        <title>Photobacterium proteolyticum sp. nov. a protease producing bacterium isolated from ocean sediments of Laizhou Bay.</title>
        <authorList>
            <person name="Li Y."/>
        </authorList>
    </citation>
    <scope>NUCLEOTIDE SEQUENCE [LARGE SCALE GENOMIC DNA]</scope>
    <source>
        <strain evidence="1 2">13-12</strain>
    </source>
</reference>
<proteinExistence type="predicted"/>
<comment type="caution">
    <text evidence="1">The sequence shown here is derived from an EMBL/GenBank/DDBJ whole genome shotgun (WGS) entry which is preliminary data.</text>
</comment>
<keyword evidence="2" id="KW-1185">Reference proteome</keyword>
<organism evidence="1 2">
    <name type="scientific">Photobacterium proteolyticum</name>
    <dbReference type="NCBI Taxonomy" id="1903952"/>
    <lineage>
        <taxon>Bacteria</taxon>
        <taxon>Pseudomonadati</taxon>
        <taxon>Pseudomonadota</taxon>
        <taxon>Gammaproteobacteria</taxon>
        <taxon>Vibrionales</taxon>
        <taxon>Vibrionaceae</taxon>
        <taxon>Photobacterium</taxon>
    </lineage>
</organism>
<name>A0A1Q9H1Z8_9GAMM</name>
<dbReference type="EMBL" id="MJIL01000039">
    <property type="protein sequence ID" value="OLQ81614.1"/>
    <property type="molecule type" value="Genomic_DNA"/>
</dbReference>
<accession>A0A1Q9H1Z8</accession>
<protein>
    <submittedName>
        <fullName evidence="1">Uncharacterized protein</fullName>
    </submittedName>
</protein>
<evidence type="ECO:0000313" key="2">
    <source>
        <dbReference type="Proteomes" id="UP000186905"/>
    </source>
</evidence>
<dbReference type="AlphaFoldDB" id="A0A1Q9H1Z8"/>
<sequence>MFSDTTLLEQHFCQFERALAQVENRLLEQMLPAQFAQMVRWQQALKLAVSHILDQEIANNTNDKGRLNYEFRYHQPGARQDNGSQGYRADSLLDRDGSGQAGRFDEISKDGQRVVNGDGAAKCDDKISTRCAAGHYSKDVVQGLANLALLFGGQARLKDAETLLAPILENHGDDSELSPSDSEQRRYQRKVATIIQAMCLCEVNEIHQAQAVLKKEGGPENQVLIAMIHLLEGERYLAGEVLGRTILPMADALIPVSEQLIKELNHG</sequence>